<dbReference type="PIRSF" id="PIRSF000239">
    <property type="entry name" value="AHPC"/>
    <property type="match status" value="1"/>
</dbReference>
<dbReference type="EMBL" id="CCBQ010000038">
    <property type="protein sequence ID" value="CDO94502.1"/>
    <property type="molecule type" value="Genomic_DNA"/>
</dbReference>
<feature type="domain" description="Thioredoxin" evidence="8">
    <location>
        <begin position="11"/>
        <end position="172"/>
    </location>
</feature>
<dbReference type="Gene3D" id="3.30.1020.10">
    <property type="entry name" value="Antioxidant, Horf6, Chain A, domain2"/>
    <property type="match status" value="1"/>
</dbReference>
<dbReference type="InterPro" id="IPR000866">
    <property type="entry name" value="AhpC/TSA"/>
</dbReference>
<comment type="function">
    <text evidence="6">Thiol-specific peroxidase that catalyzes the reduction of hydrogen peroxide and organic hydroperoxides to water and alcohols, respectively.</text>
</comment>
<dbReference type="Pfam" id="PF00578">
    <property type="entry name" value="AhpC-TSA"/>
    <property type="match status" value="1"/>
</dbReference>
<feature type="active site" description="Cysteine sulfenic acid (-SOH) intermediate; for peroxidase activity" evidence="7">
    <location>
        <position position="53"/>
    </location>
</feature>
<evidence type="ECO:0000313" key="9">
    <source>
        <dbReference type="EMBL" id="CDO94502.1"/>
    </source>
</evidence>
<accession>A0A0A8L8Q2</accession>
<dbReference type="SUPFAM" id="SSF52833">
    <property type="entry name" value="Thioredoxin-like"/>
    <property type="match status" value="1"/>
</dbReference>
<dbReference type="OrthoDB" id="2996783at2759"/>
<dbReference type="Proteomes" id="UP000031516">
    <property type="component" value="Unassembled WGS sequence"/>
</dbReference>
<dbReference type="InterPro" id="IPR050217">
    <property type="entry name" value="Peroxiredoxin"/>
</dbReference>
<keyword evidence="1 6" id="KW-0575">Peroxidase</keyword>
<reference evidence="9 10" key="1">
    <citation type="submission" date="2014-03" db="EMBL/GenBank/DDBJ databases">
        <title>The genome of Kluyveromyces dobzhanskii.</title>
        <authorList>
            <person name="Nystedt B."/>
            <person name="Astrom S."/>
        </authorList>
    </citation>
    <scope>NUCLEOTIDE SEQUENCE [LARGE SCALE GENOMIC DNA]</scope>
    <source>
        <strain evidence="9 10">CBS 2104</strain>
    </source>
</reference>
<name>A0A0A8L8Q2_9SACH</name>
<dbReference type="FunFam" id="3.40.30.10:FF:000011">
    <property type="entry name" value="Peroxiredoxin PRX1"/>
    <property type="match status" value="1"/>
</dbReference>
<dbReference type="GO" id="GO:0045454">
    <property type="term" value="P:cell redox homeostasis"/>
    <property type="evidence" value="ECO:0007669"/>
    <property type="project" value="TreeGrafter"/>
</dbReference>
<dbReference type="PANTHER" id="PTHR10681:SF121">
    <property type="entry name" value="ALKYL HYDROPEROXIDE REDUCTASE C"/>
    <property type="match status" value="1"/>
</dbReference>
<evidence type="ECO:0000256" key="3">
    <source>
        <dbReference type="ARBA" id="ARBA00023002"/>
    </source>
</evidence>
<keyword evidence="10" id="KW-1185">Reference proteome</keyword>
<dbReference type="PANTHER" id="PTHR10681">
    <property type="entry name" value="THIOREDOXIN PEROXIDASE"/>
    <property type="match status" value="1"/>
</dbReference>
<evidence type="ECO:0000256" key="5">
    <source>
        <dbReference type="ARBA" id="ARBA00025719"/>
    </source>
</evidence>
<dbReference type="GO" id="GO:0008379">
    <property type="term" value="F:thioredoxin peroxidase activity"/>
    <property type="evidence" value="ECO:0007669"/>
    <property type="project" value="TreeGrafter"/>
</dbReference>
<sequence>MLTNILPKQAIYIGAKAPNFQAMSSLGPIDFYRYTQGKWCVFFSHPADFTPICTTEIGAFGALQDEFTNRNCVLLGLSTNNKASHVRWIQDIEAITGISITFPIVCDEEKKVATQFSMIDLNALTSGAPELTPLRTVYIIDPNKVVRLIHMYPLSTGRNTAEVLRCLDSLQLVYKTDGKIMTPINWIPGDDIVVVPDPETVKQFPHRRTIRDYLQLSPLDPNSLD</sequence>
<comment type="similarity">
    <text evidence="5">Belongs to the peroxiredoxin family. Prx6 subfamily.</text>
</comment>
<dbReference type="InterPro" id="IPR013766">
    <property type="entry name" value="Thioredoxin_domain"/>
</dbReference>
<comment type="caution">
    <text evidence="9">The sequence shown here is derived from an EMBL/GenBank/DDBJ whole genome shotgun (WGS) entry which is preliminary data.</text>
</comment>
<dbReference type="GO" id="GO:0042744">
    <property type="term" value="P:hydrogen peroxide catabolic process"/>
    <property type="evidence" value="ECO:0007669"/>
    <property type="project" value="TreeGrafter"/>
</dbReference>
<evidence type="ECO:0000256" key="6">
    <source>
        <dbReference type="PIRNR" id="PIRNR000239"/>
    </source>
</evidence>
<keyword evidence="2 6" id="KW-0049">Antioxidant</keyword>
<evidence type="ECO:0000256" key="7">
    <source>
        <dbReference type="PIRSR" id="PIRSR000239-1"/>
    </source>
</evidence>
<proteinExistence type="inferred from homology"/>
<evidence type="ECO:0000256" key="1">
    <source>
        <dbReference type="ARBA" id="ARBA00022559"/>
    </source>
</evidence>
<evidence type="ECO:0000259" key="8">
    <source>
        <dbReference type="PROSITE" id="PS51352"/>
    </source>
</evidence>
<evidence type="ECO:0000256" key="4">
    <source>
        <dbReference type="ARBA" id="ARBA00023284"/>
    </source>
</evidence>
<keyword evidence="4 6" id="KW-0676">Redox-active center</keyword>
<keyword evidence="3 6" id="KW-0560">Oxidoreductase</keyword>
<evidence type="ECO:0000313" key="10">
    <source>
        <dbReference type="Proteomes" id="UP000031516"/>
    </source>
</evidence>
<protein>
    <submittedName>
        <fullName evidence="9">WGS project CCBQ000000000 data, contig 00017</fullName>
    </submittedName>
</protein>
<dbReference type="Gene3D" id="3.40.30.10">
    <property type="entry name" value="Glutaredoxin"/>
    <property type="match status" value="1"/>
</dbReference>
<dbReference type="AlphaFoldDB" id="A0A0A8L8Q2"/>
<dbReference type="PROSITE" id="PS51352">
    <property type="entry name" value="THIOREDOXIN_2"/>
    <property type="match status" value="1"/>
</dbReference>
<dbReference type="InterPro" id="IPR036249">
    <property type="entry name" value="Thioredoxin-like_sf"/>
</dbReference>
<organism evidence="9 10">
    <name type="scientific">Kluyveromyces dobzhanskii CBS 2104</name>
    <dbReference type="NCBI Taxonomy" id="1427455"/>
    <lineage>
        <taxon>Eukaryota</taxon>
        <taxon>Fungi</taxon>
        <taxon>Dikarya</taxon>
        <taxon>Ascomycota</taxon>
        <taxon>Saccharomycotina</taxon>
        <taxon>Saccharomycetes</taxon>
        <taxon>Saccharomycetales</taxon>
        <taxon>Saccharomycetaceae</taxon>
        <taxon>Kluyveromyces</taxon>
    </lineage>
</organism>
<evidence type="ECO:0000256" key="2">
    <source>
        <dbReference type="ARBA" id="ARBA00022862"/>
    </source>
</evidence>
<dbReference type="InterPro" id="IPR024706">
    <property type="entry name" value="Peroxiredoxin_AhpC-typ"/>
</dbReference>
<dbReference type="GO" id="GO:0006979">
    <property type="term" value="P:response to oxidative stress"/>
    <property type="evidence" value="ECO:0007669"/>
    <property type="project" value="TreeGrafter"/>
</dbReference>
<gene>
    <name evidence="9" type="ORF">KLDO_g2766</name>
</gene>
<dbReference type="GO" id="GO:0033554">
    <property type="term" value="P:cellular response to stress"/>
    <property type="evidence" value="ECO:0007669"/>
    <property type="project" value="TreeGrafter"/>
</dbReference>
<dbReference type="GO" id="GO:0005829">
    <property type="term" value="C:cytosol"/>
    <property type="evidence" value="ECO:0007669"/>
    <property type="project" value="TreeGrafter"/>
</dbReference>